<dbReference type="AlphaFoldDB" id="A0A1B0BVK8"/>
<accession>A0A1B0BVK8</accession>
<evidence type="ECO:0000313" key="1">
    <source>
        <dbReference type="EnsemblMetazoa" id="GPPI041868-PA"/>
    </source>
</evidence>
<keyword evidence="2" id="KW-1185">Reference proteome</keyword>
<name>A0A1B0BVK8_9MUSC</name>
<proteinExistence type="predicted"/>
<dbReference type="EnsemblMetazoa" id="GPPI041868-RA">
    <property type="protein sequence ID" value="GPPI041868-PA"/>
    <property type="gene ID" value="GPPI041868"/>
</dbReference>
<sequence length="109" mass="12292">MRAASRNIASHRCNMDTNSLSVSSFSPNFKRYNSAEALASSYKAIAFNLDMPVQFWKCLKILIVVISSMIFRPELPLKCSAVNVNYMNFYNCSSDHCLGPTVSFRIHCV</sequence>
<reference evidence="1" key="2">
    <citation type="submission" date="2020-05" db="UniProtKB">
        <authorList>
            <consortium name="EnsemblMetazoa"/>
        </authorList>
    </citation>
    <scope>IDENTIFICATION</scope>
    <source>
        <strain evidence="1">IAEA</strain>
    </source>
</reference>
<organism evidence="1 2">
    <name type="scientific">Glossina palpalis gambiensis</name>
    <dbReference type="NCBI Taxonomy" id="67801"/>
    <lineage>
        <taxon>Eukaryota</taxon>
        <taxon>Metazoa</taxon>
        <taxon>Ecdysozoa</taxon>
        <taxon>Arthropoda</taxon>
        <taxon>Hexapoda</taxon>
        <taxon>Insecta</taxon>
        <taxon>Pterygota</taxon>
        <taxon>Neoptera</taxon>
        <taxon>Endopterygota</taxon>
        <taxon>Diptera</taxon>
        <taxon>Brachycera</taxon>
        <taxon>Muscomorpha</taxon>
        <taxon>Hippoboscoidea</taxon>
        <taxon>Glossinidae</taxon>
        <taxon>Glossina</taxon>
    </lineage>
</organism>
<dbReference type="VEuPathDB" id="VectorBase:GPPI041868"/>
<evidence type="ECO:0000313" key="2">
    <source>
        <dbReference type="Proteomes" id="UP000092460"/>
    </source>
</evidence>
<dbReference type="EMBL" id="JXJN01021342">
    <property type="status" value="NOT_ANNOTATED_CDS"/>
    <property type="molecule type" value="Genomic_DNA"/>
</dbReference>
<dbReference type="Proteomes" id="UP000092460">
    <property type="component" value="Unassembled WGS sequence"/>
</dbReference>
<reference evidence="2" key="1">
    <citation type="submission" date="2015-01" db="EMBL/GenBank/DDBJ databases">
        <authorList>
            <person name="Aksoy S."/>
            <person name="Warren W."/>
            <person name="Wilson R.K."/>
        </authorList>
    </citation>
    <scope>NUCLEOTIDE SEQUENCE [LARGE SCALE GENOMIC DNA]</scope>
    <source>
        <strain evidence="2">IAEA</strain>
    </source>
</reference>
<protein>
    <submittedName>
        <fullName evidence="1">Uncharacterized protein</fullName>
    </submittedName>
</protein>